<evidence type="ECO:0000256" key="1">
    <source>
        <dbReference type="SAM" id="MobiDB-lite"/>
    </source>
</evidence>
<dbReference type="PANTHER" id="PTHR31157:SF1">
    <property type="entry name" value="SCP DOMAIN-CONTAINING PROTEIN"/>
    <property type="match status" value="1"/>
</dbReference>
<dbReference type="AlphaFoldDB" id="A0A1H0VY33"/>
<dbReference type="InterPro" id="IPR014044">
    <property type="entry name" value="CAP_dom"/>
</dbReference>
<name>A0A1H0VY33_9ACTN</name>
<organism evidence="3 4">
    <name type="scientific">Actinopolyspora xinjiangensis</name>
    <dbReference type="NCBI Taxonomy" id="405564"/>
    <lineage>
        <taxon>Bacteria</taxon>
        <taxon>Bacillati</taxon>
        <taxon>Actinomycetota</taxon>
        <taxon>Actinomycetes</taxon>
        <taxon>Actinopolysporales</taxon>
        <taxon>Actinopolysporaceae</taxon>
        <taxon>Actinopolyspora</taxon>
    </lineage>
</organism>
<dbReference type="OrthoDB" id="8611574at2"/>
<protein>
    <submittedName>
        <fullName evidence="3">Cysteine-rich secretory protein family protein</fullName>
    </submittedName>
</protein>
<gene>
    <name evidence="3" type="ORF">SAMN04487905_11016</name>
</gene>
<feature type="domain" description="SCP" evidence="2">
    <location>
        <begin position="40"/>
        <end position="158"/>
    </location>
</feature>
<dbReference type="STRING" id="405564.SAMN04487905_11016"/>
<evidence type="ECO:0000313" key="3">
    <source>
        <dbReference type="EMBL" id="SDP83412.1"/>
    </source>
</evidence>
<feature type="compositionally biased region" description="Basic and acidic residues" evidence="1">
    <location>
        <begin position="1"/>
        <end position="12"/>
    </location>
</feature>
<dbReference type="InterPro" id="IPR035940">
    <property type="entry name" value="CAP_sf"/>
</dbReference>
<reference evidence="4" key="1">
    <citation type="submission" date="2016-10" db="EMBL/GenBank/DDBJ databases">
        <authorList>
            <person name="Varghese N."/>
            <person name="Submissions S."/>
        </authorList>
    </citation>
    <scope>NUCLEOTIDE SEQUENCE [LARGE SCALE GENOMIC DNA]</scope>
    <source>
        <strain evidence="4">DSM 46732</strain>
    </source>
</reference>
<sequence>MAGERADQHVAADDEDGSGGDDRAERPGEPAEPDRARRMLRLTNRARARAGCPKLRLNEVLNEAARRHSAQMARRNYLGHRGTNGTDHVARAKRAGYPSVYVGENVAAGNADAARTFRQWLNSPGHRENILNCSFTELGVGYAKDADSEWTHYWTQMFGDIDAKG</sequence>
<proteinExistence type="predicted"/>
<dbReference type="SUPFAM" id="SSF55797">
    <property type="entry name" value="PR-1-like"/>
    <property type="match status" value="1"/>
</dbReference>
<feature type="region of interest" description="Disordered" evidence="1">
    <location>
        <begin position="1"/>
        <end position="37"/>
    </location>
</feature>
<keyword evidence="4" id="KW-1185">Reference proteome</keyword>
<dbReference type="PANTHER" id="PTHR31157">
    <property type="entry name" value="SCP DOMAIN-CONTAINING PROTEIN"/>
    <property type="match status" value="1"/>
</dbReference>
<dbReference type="EMBL" id="FNJR01000010">
    <property type="protein sequence ID" value="SDP83412.1"/>
    <property type="molecule type" value="Genomic_DNA"/>
</dbReference>
<dbReference type="Gene3D" id="3.40.33.10">
    <property type="entry name" value="CAP"/>
    <property type="match status" value="1"/>
</dbReference>
<dbReference type="CDD" id="cd05379">
    <property type="entry name" value="CAP_bacterial"/>
    <property type="match status" value="1"/>
</dbReference>
<accession>A0A1H0VY33</accession>
<evidence type="ECO:0000313" key="4">
    <source>
        <dbReference type="Proteomes" id="UP000199497"/>
    </source>
</evidence>
<dbReference type="Pfam" id="PF00188">
    <property type="entry name" value="CAP"/>
    <property type="match status" value="1"/>
</dbReference>
<feature type="compositionally biased region" description="Basic and acidic residues" evidence="1">
    <location>
        <begin position="20"/>
        <end position="37"/>
    </location>
</feature>
<evidence type="ECO:0000259" key="2">
    <source>
        <dbReference type="Pfam" id="PF00188"/>
    </source>
</evidence>
<dbReference type="Proteomes" id="UP000199497">
    <property type="component" value="Unassembled WGS sequence"/>
</dbReference>